<sequence>MSEEGYYKLDDLVYYGDIRQNITAFEWFNTFPFGNKKQFLYVLRTPLTEENVRYLVMDIFPKIFSINVEFLKATILGDGPEIKTFLITFKLYYEDFWDDVVDKLFLYCMAFLNTMGFHVLSIHQPYFNSFEDNFMLAIKHGNYTISPEKFFNSSMA</sequence>
<feature type="non-terminal residue" evidence="1">
    <location>
        <position position="156"/>
    </location>
</feature>
<dbReference type="AlphaFoldDB" id="A0A0F9BNI2"/>
<proteinExistence type="predicted"/>
<reference evidence="1" key="1">
    <citation type="journal article" date="2015" name="Nature">
        <title>Complex archaea that bridge the gap between prokaryotes and eukaryotes.</title>
        <authorList>
            <person name="Spang A."/>
            <person name="Saw J.H."/>
            <person name="Jorgensen S.L."/>
            <person name="Zaremba-Niedzwiedzka K."/>
            <person name="Martijn J."/>
            <person name="Lind A.E."/>
            <person name="van Eijk R."/>
            <person name="Schleper C."/>
            <person name="Guy L."/>
            <person name="Ettema T.J."/>
        </authorList>
    </citation>
    <scope>NUCLEOTIDE SEQUENCE</scope>
</reference>
<comment type="caution">
    <text evidence="1">The sequence shown here is derived from an EMBL/GenBank/DDBJ whole genome shotgun (WGS) entry which is preliminary data.</text>
</comment>
<accession>A0A0F9BNI2</accession>
<organism evidence="1">
    <name type="scientific">marine sediment metagenome</name>
    <dbReference type="NCBI Taxonomy" id="412755"/>
    <lineage>
        <taxon>unclassified sequences</taxon>
        <taxon>metagenomes</taxon>
        <taxon>ecological metagenomes</taxon>
    </lineage>
</organism>
<evidence type="ECO:0000313" key="1">
    <source>
        <dbReference type="EMBL" id="KKK85906.1"/>
    </source>
</evidence>
<gene>
    <name evidence="1" type="ORF">LCGC14_2768570</name>
</gene>
<protein>
    <submittedName>
        <fullName evidence="1">Uncharacterized protein</fullName>
    </submittedName>
</protein>
<dbReference type="EMBL" id="LAZR01051094">
    <property type="protein sequence ID" value="KKK85906.1"/>
    <property type="molecule type" value="Genomic_DNA"/>
</dbReference>
<name>A0A0F9BNI2_9ZZZZ</name>